<evidence type="ECO:0000256" key="1">
    <source>
        <dbReference type="SAM" id="Phobius"/>
    </source>
</evidence>
<evidence type="ECO:0000313" key="5">
    <source>
        <dbReference type="Proteomes" id="UP001570846"/>
    </source>
</evidence>
<keyword evidence="5" id="KW-1185">Reference proteome</keyword>
<feature type="transmembrane region" description="Helical" evidence="1">
    <location>
        <begin position="122"/>
        <end position="153"/>
    </location>
</feature>
<gene>
    <name evidence="3" type="ORF">ACD591_17980</name>
    <name evidence="2" type="ORF">FOE74_19900</name>
</gene>
<name>A0A5M8Q5X8_9BACT</name>
<dbReference type="Proteomes" id="UP000323866">
    <property type="component" value="Unassembled WGS sequence"/>
</dbReference>
<protein>
    <submittedName>
        <fullName evidence="2">Uncharacterized protein</fullName>
    </submittedName>
</protein>
<sequence length="162" mass="17536">MKTRQKNSVQGRTPLVLFLALYQLAGGLVGLGLCLKMIPALQQPSTSTWVGIVLAAVLYTFSILCGFLLFQVTRQAFLFSLANQILQVFSFGVTGLAYNYVAGLKVGVGVDFLTSWVFKLKFSLSSFTFSVGTHTGASFVAVNLLALVLLYLLERAKEAANV</sequence>
<keyword evidence="1" id="KW-0812">Transmembrane</keyword>
<dbReference type="OrthoDB" id="1448671at2"/>
<accession>A0A5M8Q5X8</accession>
<keyword evidence="1" id="KW-1133">Transmembrane helix</keyword>
<feature type="transmembrane region" description="Helical" evidence="1">
    <location>
        <begin position="77"/>
        <end position="102"/>
    </location>
</feature>
<reference evidence="3 5" key="3">
    <citation type="submission" date="2024-08" db="EMBL/GenBank/DDBJ databases">
        <authorList>
            <person name="Wei W."/>
        </authorList>
    </citation>
    <scope>NUCLEOTIDE SEQUENCE [LARGE SCALE GENOMIC DNA]</scope>
    <source>
        <strain evidence="3 5">XU2</strain>
    </source>
</reference>
<evidence type="ECO:0000313" key="3">
    <source>
        <dbReference type="EMBL" id="MFA1773195.1"/>
    </source>
</evidence>
<dbReference type="EMBL" id="JBGOGF010000011">
    <property type="protein sequence ID" value="MFA1773195.1"/>
    <property type="molecule type" value="Genomic_DNA"/>
</dbReference>
<comment type="caution">
    <text evidence="2">The sequence shown here is derived from an EMBL/GenBank/DDBJ whole genome shotgun (WGS) entry which is preliminary data.</text>
</comment>
<keyword evidence="1" id="KW-0472">Membrane</keyword>
<dbReference type="Proteomes" id="UP001570846">
    <property type="component" value="Unassembled WGS sequence"/>
</dbReference>
<reference evidence="2 4" key="1">
    <citation type="submission" date="2019-07" db="EMBL/GenBank/DDBJ databases">
        <authorList>
            <person name="Qu J.-H."/>
        </authorList>
    </citation>
    <scope>NUCLEOTIDE SEQUENCE [LARGE SCALE GENOMIC DNA]</scope>
    <source>
        <strain evidence="2 4">MDT1-10-3</strain>
    </source>
</reference>
<feature type="transmembrane region" description="Helical" evidence="1">
    <location>
        <begin position="15"/>
        <end position="38"/>
    </location>
</feature>
<evidence type="ECO:0000313" key="4">
    <source>
        <dbReference type="Proteomes" id="UP000323866"/>
    </source>
</evidence>
<feature type="transmembrane region" description="Helical" evidence="1">
    <location>
        <begin position="50"/>
        <end position="70"/>
    </location>
</feature>
<reference evidence="2 4" key="2">
    <citation type="submission" date="2019-09" db="EMBL/GenBank/DDBJ databases">
        <title>A bacterium isolated from glacier soil.</title>
        <authorList>
            <person name="Liu Q."/>
        </authorList>
    </citation>
    <scope>NUCLEOTIDE SEQUENCE [LARGE SCALE GENOMIC DNA]</scope>
    <source>
        <strain evidence="2 4">MDT1-10-3</strain>
    </source>
</reference>
<dbReference type="AlphaFoldDB" id="A0A5M8Q5X8"/>
<evidence type="ECO:0000313" key="2">
    <source>
        <dbReference type="EMBL" id="KAA6430733.1"/>
    </source>
</evidence>
<proteinExistence type="predicted"/>
<organism evidence="2 4">
    <name type="scientific">Rufibacter glacialis</name>
    <dbReference type="NCBI Taxonomy" id="1259555"/>
    <lineage>
        <taxon>Bacteria</taxon>
        <taxon>Pseudomonadati</taxon>
        <taxon>Bacteroidota</taxon>
        <taxon>Cytophagia</taxon>
        <taxon>Cytophagales</taxon>
        <taxon>Hymenobacteraceae</taxon>
        <taxon>Rufibacter</taxon>
    </lineage>
</organism>
<dbReference type="RefSeq" id="WP_149100390.1">
    <property type="nucleotide sequence ID" value="NZ_BMMG01000008.1"/>
</dbReference>
<dbReference type="EMBL" id="VKKZ01000025">
    <property type="protein sequence ID" value="KAA6430733.1"/>
    <property type="molecule type" value="Genomic_DNA"/>
</dbReference>